<organism evidence="2 3">
    <name type="scientific">Flavobacterium hercynium</name>
    <dbReference type="NCBI Taxonomy" id="387094"/>
    <lineage>
        <taxon>Bacteria</taxon>
        <taxon>Pseudomonadati</taxon>
        <taxon>Bacteroidota</taxon>
        <taxon>Flavobacteriia</taxon>
        <taxon>Flavobacteriales</taxon>
        <taxon>Flavobacteriaceae</taxon>
        <taxon>Flavobacterium</taxon>
    </lineage>
</organism>
<name>A0A226HJ54_9FLAO</name>
<evidence type="ECO:0000313" key="3">
    <source>
        <dbReference type="Proteomes" id="UP000198345"/>
    </source>
</evidence>
<sequence>MERFLNQASHNEEFHNCICENFSDKFYDWKITSLFYTAIHYLKALATKKGIDIGQTHHEIEMNVNPDRHKPVMRISKNAWSEYKKLLQYSRTSRYDGINTDFETFELIMKSDYEYCVKHLANFKKYLIGQGLEI</sequence>
<reference evidence="2 3" key="1">
    <citation type="submission" date="2016-11" db="EMBL/GenBank/DDBJ databases">
        <title>Whole genomes of Flavobacteriaceae.</title>
        <authorList>
            <person name="Stine C."/>
            <person name="Li C."/>
            <person name="Tadesse D."/>
        </authorList>
    </citation>
    <scope>NUCLEOTIDE SEQUENCE [LARGE SCALE GENOMIC DNA]</scope>
    <source>
        <strain evidence="2 3">DSM 18292</strain>
    </source>
</reference>
<dbReference type="InterPro" id="IPR007842">
    <property type="entry name" value="HEPN_dom"/>
</dbReference>
<protein>
    <recommendedName>
        <fullName evidence="1">HEPN domain-containing protein</fullName>
    </recommendedName>
</protein>
<gene>
    <name evidence="2" type="ORF">B0A66_06575</name>
</gene>
<evidence type="ECO:0000259" key="1">
    <source>
        <dbReference type="Pfam" id="PF05168"/>
    </source>
</evidence>
<dbReference type="EMBL" id="MUGW01000013">
    <property type="protein sequence ID" value="OXA93490.1"/>
    <property type="molecule type" value="Genomic_DNA"/>
</dbReference>
<keyword evidence="3" id="KW-1185">Reference proteome</keyword>
<dbReference type="Proteomes" id="UP000198345">
    <property type="component" value="Unassembled WGS sequence"/>
</dbReference>
<dbReference type="OrthoDB" id="795751at2"/>
<dbReference type="AlphaFoldDB" id="A0A226HJ54"/>
<comment type="caution">
    <text evidence="2">The sequence shown here is derived from an EMBL/GenBank/DDBJ whole genome shotgun (WGS) entry which is preliminary data.</text>
</comment>
<proteinExistence type="predicted"/>
<feature type="domain" description="HEPN" evidence="1">
    <location>
        <begin position="18"/>
        <end position="124"/>
    </location>
</feature>
<evidence type="ECO:0000313" key="2">
    <source>
        <dbReference type="EMBL" id="OXA93490.1"/>
    </source>
</evidence>
<accession>A0A226HJ54</accession>
<dbReference type="Pfam" id="PF05168">
    <property type="entry name" value="HEPN"/>
    <property type="match status" value="1"/>
</dbReference>